<dbReference type="PANTHER" id="PTHR35204">
    <property type="entry name" value="YALI0A21131P"/>
    <property type="match status" value="1"/>
</dbReference>
<dbReference type="Proteomes" id="UP000016923">
    <property type="component" value="Unassembled WGS sequence"/>
</dbReference>
<dbReference type="OrthoDB" id="10261782at2759"/>
<evidence type="ECO:0000256" key="1">
    <source>
        <dbReference type="SAM" id="MobiDB-lite"/>
    </source>
</evidence>
<feature type="chain" id="PRO_5004507594" evidence="2">
    <location>
        <begin position="25"/>
        <end position="596"/>
    </location>
</feature>
<gene>
    <name evidence="3" type="ORF">F503_07134</name>
</gene>
<dbReference type="VEuPathDB" id="FungiDB:F503_07134"/>
<organism evidence="3 4">
    <name type="scientific">Ophiostoma piceae (strain UAMH 11346)</name>
    <name type="common">Sap stain fungus</name>
    <dbReference type="NCBI Taxonomy" id="1262450"/>
    <lineage>
        <taxon>Eukaryota</taxon>
        <taxon>Fungi</taxon>
        <taxon>Dikarya</taxon>
        <taxon>Ascomycota</taxon>
        <taxon>Pezizomycotina</taxon>
        <taxon>Sordariomycetes</taxon>
        <taxon>Sordariomycetidae</taxon>
        <taxon>Ophiostomatales</taxon>
        <taxon>Ophiostomataceae</taxon>
        <taxon>Ophiostoma</taxon>
    </lineage>
</organism>
<evidence type="ECO:0000256" key="2">
    <source>
        <dbReference type="SAM" id="SignalP"/>
    </source>
</evidence>
<name>S3CRV0_OPHP1</name>
<dbReference type="AlphaFoldDB" id="S3CRV0"/>
<feature type="compositionally biased region" description="Acidic residues" evidence="1">
    <location>
        <begin position="168"/>
        <end position="181"/>
    </location>
</feature>
<dbReference type="EMBL" id="KE148147">
    <property type="protein sequence ID" value="EPE09358.1"/>
    <property type="molecule type" value="Genomic_DNA"/>
</dbReference>
<keyword evidence="4" id="KW-1185">Reference proteome</keyword>
<dbReference type="PANTHER" id="PTHR35204:SF1">
    <property type="entry name" value="ENTEROTOXIN"/>
    <property type="match status" value="1"/>
</dbReference>
<evidence type="ECO:0000313" key="4">
    <source>
        <dbReference type="Proteomes" id="UP000016923"/>
    </source>
</evidence>
<dbReference type="OMA" id="DEFCAIP"/>
<feature type="signal peptide" evidence="2">
    <location>
        <begin position="1"/>
        <end position="24"/>
    </location>
</feature>
<dbReference type="InterPro" id="IPR038921">
    <property type="entry name" value="YOR389W-like"/>
</dbReference>
<dbReference type="STRING" id="1262450.S3CRV0"/>
<sequence length="596" mass="66197">MAPLSTVFGPALLAAALLSSSARAASTPLAPSDAAARRHAFGIFNAVHSAMRQWGSSLNHNGVSLFLATVPEGQLFYHGGMELNRPEGFEWLAFELEHAQMFGTSRPDGNDDPVPGGGGGPPKDKAPETAAAADLGVWDWHVWDRHRASQIQKRSLDSETQKAIGADADAETEAGPGDDNDEPGRGGRPDFWSPGRGYFHTYRANRPLNLLYLDGMAAGKSPFGCLDTQDLLLLDRDPDLNNGSWWRGSGSELVRAQGLCDLAKDWAWEGGQIDGFIRTEAGFEIIYCDFSDGGGLDLASVQTSPYVNETGGMPVFSQFEFLRGVSQRYHGQPEGRIHVDWSSMVSAFFYDVNLTNPDASRPELPRLAQVTRDERHSIRSRIQEVATTRHVGSDHPLKDKAVVNWQGIVDTIVTRFSDRFSQMANDTSVPISQVARDILPLLVYPYINYSDPTEAAEVRMDRCTNHYMTGALATESSWTPEDRSIYTAVTEVTRTICTSLFDMRAVLYDEAANKAVREDDETPNSIDSRVREILDELMNTLQWTTWRQCSPCLKPDELCLIAMFPWGTPEDHFNPRCKNNTEANLSMRNNYWMMGR</sequence>
<proteinExistence type="predicted"/>
<dbReference type="HOGENOM" id="CLU_017366_2_0_1"/>
<protein>
    <submittedName>
        <fullName evidence="3">Uncharacterized protein</fullName>
    </submittedName>
</protein>
<feature type="region of interest" description="Disordered" evidence="1">
    <location>
        <begin position="102"/>
        <end position="128"/>
    </location>
</feature>
<keyword evidence="2" id="KW-0732">Signal</keyword>
<feature type="region of interest" description="Disordered" evidence="1">
    <location>
        <begin position="151"/>
        <end position="192"/>
    </location>
</feature>
<reference evidence="3 4" key="1">
    <citation type="journal article" date="2013" name="BMC Genomics">
        <title>The genome and transcriptome of the pine saprophyte Ophiostoma piceae, and a comparison with the bark beetle-associated pine pathogen Grosmannia clavigera.</title>
        <authorList>
            <person name="Haridas S."/>
            <person name="Wang Y."/>
            <person name="Lim L."/>
            <person name="Massoumi Alamouti S."/>
            <person name="Jackman S."/>
            <person name="Docking R."/>
            <person name="Robertson G."/>
            <person name="Birol I."/>
            <person name="Bohlmann J."/>
            <person name="Breuil C."/>
        </authorList>
    </citation>
    <scope>NUCLEOTIDE SEQUENCE [LARGE SCALE GENOMIC DNA]</scope>
    <source>
        <strain evidence="3 4">UAMH 11346</strain>
    </source>
</reference>
<evidence type="ECO:0000313" key="3">
    <source>
        <dbReference type="EMBL" id="EPE09358.1"/>
    </source>
</evidence>
<accession>S3CRV0</accession>
<dbReference type="eggNOG" id="ENOG502QRJE">
    <property type="taxonomic scope" value="Eukaryota"/>
</dbReference>